<evidence type="ECO:0000256" key="1">
    <source>
        <dbReference type="ARBA" id="ARBA00000085"/>
    </source>
</evidence>
<protein>
    <recommendedName>
        <fullName evidence="3">histidine kinase</fullName>
        <ecNumber evidence="3">2.7.13.3</ecNumber>
    </recommendedName>
</protein>
<dbReference type="Gene3D" id="3.30.565.10">
    <property type="entry name" value="Histidine kinase-like ATPase, C-terminal domain"/>
    <property type="match status" value="1"/>
</dbReference>
<dbReference type="Proteomes" id="UP000247612">
    <property type="component" value="Unassembled WGS sequence"/>
</dbReference>
<gene>
    <name evidence="11" type="ORF">DES51_1116</name>
    <name evidence="10" type="ORF">MQE39_12055</name>
</gene>
<dbReference type="InterPro" id="IPR003661">
    <property type="entry name" value="HisK_dim/P_dom"/>
</dbReference>
<dbReference type="Pfam" id="PF02518">
    <property type="entry name" value="HATPase_c"/>
    <property type="match status" value="1"/>
</dbReference>
<dbReference type="SUPFAM" id="SSF47384">
    <property type="entry name" value="Homodimeric domain of signal transducing histidine kinase"/>
    <property type="match status" value="1"/>
</dbReference>
<dbReference type="GO" id="GO:0005886">
    <property type="term" value="C:plasma membrane"/>
    <property type="evidence" value="ECO:0007669"/>
    <property type="project" value="TreeGrafter"/>
</dbReference>
<name>A0A318KGI7_9FIRM</name>
<feature type="transmembrane region" description="Helical" evidence="8">
    <location>
        <begin position="9"/>
        <end position="28"/>
    </location>
</feature>
<keyword evidence="4" id="KW-0597">Phosphoprotein</keyword>
<keyword evidence="5" id="KW-0808">Transferase</keyword>
<dbReference type="STRING" id="1034346.GCA_000313565_03177"/>
<evidence type="ECO:0000259" key="9">
    <source>
        <dbReference type="PROSITE" id="PS50109"/>
    </source>
</evidence>
<comment type="caution">
    <text evidence="11">The sequence shown here is derived from an EMBL/GenBank/DDBJ whole genome shotgun (WGS) entry which is preliminary data.</text>
</comment>
<dbReference type="CDD" id="cd00082">
    <property type="entry name" value="HisKA"/>
    <property type="match status" value="1"/>
</dbReference>
<dbReference type="InterPro" id="IPR003594">
    <property type="entry name" value="HATPase_dom"/>
</dbReference>
<dbReference type="Proteomes" id="UP001276902">
    <property type="component" value="Unassembled WGS sequence"/>
</dbReference>
<evidence type="ECO:0000313" key="10">
    <source>
        <dbReference type="EMBL" id="MDY5168841.1"/>
    </source>
</evidence>
<keyword evidence="6 11" id="KW-0418">Kinase</keyword>
<dbReference type="PROSITE" id="PS50109">
    <property type="entry name" value="HIS_KIN"/>
    <property type="match status" value="1"/>
</dbReference>
<organism evidence="11 12">
    <name type="scientific">Dielma fastidiosa</name>
    <dbReference type="NCBI Taxonomy" id="1034346"/>
    <lineage>
        <taxon>Bacteria</taxon>
        <taxon>Bacillati</taxon>
        <taxon>Bacillota</taxon>
        <taxon>Erysipelotrichia</taxon>
        <taxon>Erysipelotrichales</taxon>
        <taxon>Erysipelotrichaceae</taxon>
        <taxon>Dielma</taxon>
    </lineage>
</organism>
<dbReference type="SMART" id="SM00388">
    <property type="entry name" value="HisKA"/>
    <property type="match status" value="1"/>
</dbReference>
<keyword evidence="7" id="KW-0902">Two-component regulatory system</keyword>
<dbReference type="InterPro" id="IPR005467">
    <property type="entry name" value="His_kinase_dom"/>
</dbReference>
<dbReference type="Pfam" id="PF00512">
    <property type="entry name" value="HisKA"/>
    <property type="match status" value="1"/>
</dbReference>
<feature type="transmembrane region" description="Helical" evidence="8">
    <location>
        <begin position="101"/>
        <end position="126"/>
    </location>
</feature>
<dbReference type="GO" id="GO:0016036">
    <property type="term" value="P:cellular response to phosphate starvation"/>
    <property type="evidence" value="ECO:0007669"/>
    <property type="project" value="TreeGrafter"/>
</dbReference>
<dbReference type="InterPro" id="IPR050351">
    <property type="entry name" value="BphY/WalK/GraS-like"/>
</dbReference>
<dbReference type="PANTHER" id="PTHR45453:SF1">
    <property type="entry name" value="PHOSPHATE REGULON SENSOR PROTEIN PHOR"/>
    <property type="match status" value="1"/>
</dbReference>
<dbReference type="EMBL" id="JALDAW010000016">
    <property type="protein sequence ID" value="MDY5168841.1"/>
    <property type="molecule type" value="Genomic_DNA"/>
</dbReference>
<dbReference type="InterPro" id="IPR036097">
    <property type="entry name" value="HisK_dim/P_sf"/>
</dbReference>
<comment type="catalytic activity">
    <reaction evidence="1">
        <text>ATP + protein L-histidine = ADP + protein N-phospho-L-histidine.</text>
        <dbReference type="EC" id="2.7.13.3"/>
    </reaction>
</comment>
<keyword evidence="8" id="KW-0472">Membrane</keyword>
<dbReference type="PANTHER" id="PTHR45453">
    <property type="entry name" value="PHOSPHATE REGULON SENSOR PROTEIN PHOR"/>
    <property type="match status" value="1"/>
</dbReference>
<reference evidence="11 12" key="1">
    <citation type="submission" date="2018-05" db="EMBL/GenBank/DDBJ databases">
        <title>Genomic Encyclopedia of Type Strains, Phase IV (KMG-IV): sequencing the most valuable type-strain genomes for metagenomic binning, comparative biology and taxonomic classification.</title>
        <authorList>
            <person name="Goeker M."/>
        </authorList>
    </citation>
    <scope>NUCLEOTIDE SEQUENCE [LARGE SCALE GENOMIC DNA]</scope>
    <source>
        <strain evidence="11 12">JC118</strain>
    </source>
</reference>
<keyword evidence="12" id="KW-1185">Reference proteome</keyword>
<dbReference type="RefSeq" id="WP_235696049.1">
    <property type="nucleotide sequence ID" value="NZ_BAABZA010000003.1"/>
</dbReference>
<evidence type="ECO:0000256" key="7">
    <source>
        <dbReference type="ARBA" id="ARBA00023012"/>
    </source>
</evidence>
<evidence type="ECO:0000256" key="2">
    <source>
        <dbReference type="ARBA" id="ARBA00004370"/>
    </source>
</evidence>
<reference evidence="10" key="2">
    <citation type="submission" date="2022-03" db="EMBL/GenBank/DDBJ databases">
        <title>First case of bacteraemia caused by Dielma fastidiosa in a patient hospitalised with diverticulitis.</title>
        <authorList>
            <person name="Forman-Ankjaer B."/>
            <person name="Hvid-Jensen F."/>
            <person name="Kobel C.M."/>
            <person name="Greve T."/>
        </authorList>
    </citation>
    <scope>NUCLEOTIDE SEQUENCE</scope>
    <source>
        <strain evidence="10">AUH_DF_2021</strain>
    </source>
</reference>
<feature type="domain" description="Histidine kinase" evidence="9">
    <location>
        <begin position="194"/>
        <end position="405"/>
    </location>
</feature>
<dbReference type="Gene3D" id="1.10.287.130">
    <property type="match status" value="1"/>
</dbReference>
<dbReference type="GO" id="GO:0004721">
    <property type="term" value="F:phosphoprotein phosphatase activity"/>
    <property type="evidence" value="ECO:0007669"/>
    <property type="project" value="TreeGrafter"/>
</dbReference>
<dbReference type="EMBL" id="QJKH01000011">
    <property type="protein sequence ID" value="PXX77264.1"/>
    <property type="molecule type" value="Genomic_DNA"/>
</dbReference>
<dbReference type="SMART" id="SM00387">
    <property type="entry name" value="HATPase_c"/>
    <property type="match status" value="1"/>
</dbReference>
<dbReference type="AlphaFoldDB" id="A0A318KGI7"/>
<dbReference type="InterPro" id="IPR036890">
    <property type="entry name" value="HATPase_C_sf"/>
</dbReference>
<sequence length="405" mass="46442">MKDRRLRQTLILLVLALTVTVGMVFFLASKSVNFIERQQIRRNAEIIGLIAEKYPDAQSEVIKLFQSEHLSTSELGEEIFQKYGMDFASGNIVGNYREAQLYIVSIFLVLIALFCFAVFFIFYFYLKRMDNSLINISEYINRLLNKDYALDIIDNDEGTLSSLKNDIYKVTVMMKEQNELLKQDKMLLANNLADISHQLKTPLTSMLLMSDLLDSDELTKEERKEFLRVIKSQLKRIEWLVSSLLKLSKLDAKTIEFKKDQIHAHDLLRKAIEPVYMMIETKDQQYLVSGDNPLIETDVNWTCEAFVNILKNCSEHTPQGGILKAEVFDTVMYTEFVLSDNGVGIDAKDLPFIFDRFYRCSTVSKESVGIGLAMAYSIITGQDGTISVQSVLNQGTSFSIRFYKK</sequence>
<keyword evidence="8" id="KW-0812">Transmembrane</keyword>
<dbReference type="InterPro" id="IPR004358">
    <property type="entry name" value="Sig_transdc_His_kin-like_C"/>
</dbReference>
<dbReference type="EC" id="2.7.13.3" evidence="3"/>
<dbReference type="GO" id="GO:0000155">
    <property type="term" value="F:phosphorelay sensor kinase activity"/>
    <property type="evidence" value="ECO:0007669"/>
    <property type="project" value="InterPro"/>
</dbReference>
<dbReference type="CDD" id="cd00075">
    <property type="entry name" value="HATPase"/>
    <property type="match status" value="1"/>
</dbReference>
<proteinExistence type="predicted"/>
<evidence type="ECO:0000256" key="3">
    <source>
        <dbReference type="ARBA" id="ARBA00012438"/>
    </source>
</evidence>
<evidence type="ECO:0000313" key="12">
    <source>
        <dbReference type="Proteomes" id="UP000247612"/>
    </source>
</evidence>
<evidence type="ECO:0000313" key="11">
    <source>
        <dbReference type="EMBL" id="PXX77264.1"/>
    </source>
</evidence>
<evidence type="ECO:0000256" key="5">
    <source>
        <dbReference type="ARBA" id="ARBA00022679"/>
    </source>
</evidence>
<evidence type="ECO:0000256" key="4">
    <source>
        <dbReference type="ARBA" id="ARBA00022553"/>
    </source>
</evidence>
<dbReference type="PRINTS" id="PR00344">
    <property type="entry name" value="BCTRLSENSOR"/>
</dbReference>
<evidence type="ECO:0000256" key="8">
    <source>
        <dbReference type="SAM" id="Phobius"/>
    </source>
</evidence>
<keyword evidence="8" id="KW-1133">Transmembrane helix</keyword>
<evidence type="ECO:0000256" key="6">
    <source>
        <dbReference type="ARBA" id="ARBA00022777"/>
    </source>
</evidence>
<dbReference type="SUPFAM" id="SSF55874">
    <property type="entry name" value="ATPase domain of HSP90 chaperone/DNA topoisomerase II/histidine kinase"/>
    <property type="match status" value="1"/>
</dbReference>
<accession>A0A318KGI7</accession>
<comment type="subcellular location">
    <subcellularLocation>
        <location evidence="2">Membrane</location>
    </subcellularLocation>
</comment>